<protein>
    <recommendedName>
        <fullName evidence="3">DNA helicase DnaB-like N-terminal domain-containing protein</fullName>
    </recommendedName>
</protein>
<dbReference type="AlphaFoldDB" id="A0A6N4VIL8"/>
<dbReference type="InterPro" id="IPR016136">
    <property type="entry name" value="DNA_helicase_N/primase_C"/>
</dbReference>
<dbReference type="SUPFAM" id="SSF48024">
    <property type="entry name" value="N-terminal domain of DnaB helicase"/>
    <property type="match status" value="1"/>
</dbReference>
<dbReference type="GO" id="GO:0006260">
    <property type="term" value="P:DNA replication"/>
    <property type="evidence" value="ECO:0007669"/>
    <property type="project" value="InterPro"/>
</dbReference>
<sequence length="218" mass="24403">MVCPADLGGHRIMTAAHRAPLHVVPDNDTDRAATEDFELSAEPSGETIAARWEPENQLLGALLWMPYTRARTFCDLIPDTAIWRPMNRWVYEIIRRVTDARRDPDPVTVLAYGRQHAATQSLDPTRPPTAGQHHRLALHLADLYTHTVSAAAAANHARDVLDEAYRRAVREHGIRMQQMADSGADRADLTTHISTARDDLAELWRRAEAAAQPGWDQP</sequence>
<evidence type="ECO:0000313" key="1">
    <source>
        <dbReference type="EMBL" id="BBX54471.1"/>
    </source>
</evidence>
<dbReference type="Gene3D" id="1.10.860.10">
    <property type="entry name" value="DNAb Helicase, Chain A"/>
    <property type="match status" value="1"/>
</dbReference>
<organism evidence="1 2">
    <name type="scientific">Mycolicibacterium poriferae</name>
    <dbReference type="NCBI Taxonomy" id="39694"/>
    <lineage>
        <taxon>Bacteria</taxon>
        <taxon>Bacillati</taxon>
        <taxon>Actinomycetota</taxon>
        <taxon>Actinomycetes</taxon>
        <taxon>Mycobacteriales</taxon>
        <taxon>Mycobacteriaceae</taxon>
        <taxon>Mycolicibacterium</taxon>
    </lineage>
</organism>
<reference evidence="1 2" key="1">
    <citation type="journal article" date="2019" name="Emerg. Microbes Infect.">
        <title>Comprehensive subspecies identification of 175 nontuberculous mycobacteria species based on 7547 genomic profiles.</title>
        <authorList>
            <person name="Matsumoto Y."/>
            <person name="Kinjo T."/>
            <person name="Motooka D."/>
            <person name="Nabeya D."/>
            <person name="Jung N."/>
            <person name="Uechi K."/>
            <person name="Horii T."/>
            <person name="Iida T."/>
            <person name="Fujita J."/>
            <person name="Nakamura S."/>
        </authorList>
    </citation>
    <scope>NUCLEOTIDE SEQUENCE [LARGE SCALE GENOMIC DNA]</scope>
    <source>
        <strain evidence="1 2">JCM 12603</strain>
        <plasmid evidence="2">pjcm12603 dna</plasmid>
    </source>
</reference>
<keyword evidence="2" id="KW-1185">Reference proteome</keyword>
<proteinExistence type="predicted"/>
<keyword evidence="1" id="KW-0614">Plasmid</keyword>
<evidence type="ECO:0000313" key="2">
    <source>
        <dbReference type="Proteomes" id="UP000466785"/>
    </source>
</evidence>
<name>A0A6N4VIL8_9MYCO</name>
<accession>A0A6N4VIL8</accession>
<dbReference type="Proteomes" id="UP000466785">
    <property type="component" value="Plasmid pJCM12603"/>
</dbReference>
<dbReference type="GO" id="GO:0003678">
    <property type="term" value="F:DNA helicase activity"/>
    <property type="evidence" value="ECO:0007669"/>
    <property type="project" value="InterPro"/>
</dbReference>
<geneLocation type="plasmid" evidence="2">
    <name>pjcm12603 dna</name>
</geneLocation>
<gene>
    <name evidence="1" type="ORF">MPOR_54970</name>
</gene>
<evidence type="ECO:0008006" key="3">
    <source>
        <dbReference type="Google" id="ProtNLM"/>
    </source>
</evidence>
<dbReference type="GO" id="GO:0005524">
    <property type="term" value="F:ATP binding"/>
    <property type="evidence" value="ECO:0007669"/>
    <property type="project" value="InterPro"/>
</dbReference>
<dbReference type="InterPro" id="IPR036185">
    <property type="entry name" value="DNA_heli_DnaB-like_N_sf"/>
</dbReference>
<dbReference type="EMBL" id="AP022571">
    <property type="protein sequence ID" value="BBX54471.1"/>
    <property type="molecule type" value="Genomic_DNA"/>
</dbReference>
<dbReference type="KEGG" id="mpof:MPOR_54970"/>